<feature type="compositionally biased region" description="Polar residues" evidence="1">
    <location>
        <begin position="1"/>
        <end position="10"/>
    </location>
</feature>
<dbReference type="EMBL" id="SRLO01001036">
    <property type="protein sequence ID" value="TNN42430.1"/>
    <property type="molecule type" value="Genomic_DNA"/>
</dbReference>
<reference evidence="2 3" key="1">
    <citation type="submission" date="2019-03" db="EMBL/GenBank/DDBJ databases">
        <title>First draft genome of Liparis tanakae, snailfish: a comprehensive survey of snailfish specific genes.</title>
        <authorList>
            <person name="Kim W."/>
            <person name="Song I."/>
            <person name="Jeong J.-H."/>
            <person name="Kim D."/>
            <person name="Kim S."/>
            <person name="Ryu S."/>
            <person name="Song J.Y."/>
            <person name="Lee S.K."/>
        </authorList>
    </citation>
    <scope>NUCLEOTIDE SEQUENCE [LARGE SCALE GENOMIC DNA]</scope>
    <source>
        <tissue evidence="2">Muscle</tissue>
    </source>
</reference>
<evidence type="ECO:0000313" key="2">
    <source>
        <dbReference type="EMBL" id="TNN42430.1"/>
    </source>
</evidence>
<evidence type="ECO:0000256" key="1">
    <source>
        <dbReference type="SAM" id="MobiDB-lite"/>
    </source>
</evidence>
<protein>
    <submittedName>
        <fullName evidence="2">Uncharacterized protein</fullName>
    </submittedName>
</protein>
<keyword evidence="3" id="KW-1185">Reference proteome</keyword>
<name>A0A4Z2FNK4_9TELE</name>
<proteinExistence type="predicted"/>
<evidence type="ECO:0000313" key="3">
    <source>
        <dbReference type="Proteomes" id="UP000314294"/>
    </source>
</evidence>
<feature type="compositionally biased region" description="Low complexity" evidence="1">
    <location>
        <begin position="21"/>
        <end position="38"/>
    </location>
</feature>
<feature type="region of interest" description="Disordered" evidence="1">
    <location>
        <begin position="1"/>
        <end position="47"/>
    </location>
</feature>
<feature type="region of interest" description="Disordered" evidence="1">
    <location>
        <begin position="247"/>
        <end position="266"/>
    </location>
</feature>
<organism evidence="2 3">
    <name type="scientific">Liparis tanakae</name>
    <name type="common">Tanaka's snailfish</name>
    <dbReference type="NCBI Taxonomy" id="230148"/>
    <lineage>
        <taxon>Eukaryota</taxon>
        <taxon>Metazoa</taxon>
        <taxon>Chordata</taxon>
        <taxon>Craniata</taxon>
        <taxon>Vertebrata</taxon>
        <taxon>Euteleostomi</taxon>
        <taxon>Actinopterygii</taxon>
        <taxon>Neopterygii</taxon>
        <taxon>Teleostei</taxon>
        <taxon>Neoteleostei</taxon>
        <taxon>Acanthomorphata</taxon>
        <taxon>Eupercaria</taxon>
        <taxon>Perciformes</taxon>
        <taxon>Cottioidei</taxon>
        <taxon>Cottales</taxon>
        <taxon>Liparidae</taxon>
        <taxon>Liparis</taxon>
    </lineage>
</organism>
<sequence length="498" mass="50406">MSESAPSGSCDQPGRAPGTFSYSAGSSSYSPSASVSGSRLAGRSGLFPPGPPELVQSRVCPPLASSLGSIFTDRRSSSSFRNERLRLWESARVARSAAEKDCALCLTPSAAGARLFGGTLLLLGICRLKKVTQGRVNRQAVLSCGGAGSSLIGVLACGGAGGQTDGGRLFPRRGGLPGAGRRGVAAQLDLLGEAVRRRVALEVAVPVFLVLVHAALHAAACFVARGVGVREQHQGVGGVLVEGRGHAGRPLEARREGGLPGGRDGRPGLVVPRAGVTPVGRDAVARVRLQLLALVLRLIRGAALHAVLPHQGRLFGFAWVRHREGLAGGGGDPQVGVGRGGSAAFHLEGLRGRSIAGRDARGGGDAACNITGRRRGPLLLLVFRSLPRPRPLGPDERPSPGASCCSRVGTPGSSGFGGGGVAGGDEAADLGMEGLGATAGLVLLRVAREGGEMKGERRPGLGAMGGGEGLVVAGSLGLGANGGFFTPVQEEEGRGLQK</sequence>
<feature type="region of interest" description="Disordered" evidence="1">
    <location>
        <begin position="389"/>
        <end position="410"/>
    </location>
</feature>
<dbReference type="AlphaFoldDB" id="A0A4Z2FNK4"/>
<feature type="compositionally biased region" description="Basic and acidic residues" evidence="1">
    <location>
        <begin position="247"/>
        <end position="257"/>
    </location>
</feature>
<comment type="caution">
    <text evidence="2">The sequence shown here is derived from an EMBL/GenBank/DDBJ whole genome shotgun (WGS) entry which is preliminary data.</text>
</comment>
<dbReference type="Proteomes" id="UP000314294">
    <property type="component" value="Unassembled WGS sequence"/>
</dbReference>
<accession>A0A4Z2FNK4</accession>
<gene>
    <name evidence="2" type="ORF">EYF80_047399</name>
</gene>